<keyword evidence="5" id="KW-1185">Reference proteome</keyword>
<evidence type="ECO:0000313" key="4">
    <source>
        <dbReference type="EMBL" id="PSU51117.1"/>
    </source>
</evidence>
<dbReference type="InterPro" id="IPR011741">
    <property type="entry name" value="Phg_2220_C"/>
</dbReference>
<accession>A0A2T3JPZ6</accession>
<gene>
    <name evidence="4" type="ORF">C9J18_13055</name>
    <name evidence="3" type="ORF">CTM96_12275</name>
</gene>
<evidence type="ECO:0000259" key="2">
    <source>
        <dbReference type="Pfam" id="PF09524"/>
    </source>
</evidence>
<dbReference type="EMBL" id="PYMO01000011">
    <property type="protein sequence ID" value="PSU24709.1"/>
    <property type="molecule type" value="Genomic_DNA"/>
</dbReference>
<evidence type="ECO:0000313" key="3">
    <source>
        <dbReference type="EMBL" id="PSU24709.1"/>
    </source>
</evidence>
<dbReference type="Pfam" id="PF09524">
    <property type="entry name" value="Phg_2220_C"/>
    <property type="match status" value="1"/>
</dbReference>
<dbReference type="EMBL" id="PYMP01000012">
    <property type="protein sequence ID" value="PSU51117.1"/>
    <property type="molecule type" value="Genomic_DNA"/>
</dbReference>
<reference evidence="5 6" key="1">
    <citation type="submission" date="2018-03" db="EMBL/GenBank/DDBJ databases">
        <title>Whole genome sequencing of Histamine producing bacteria.</title>
        <authorList>
            <person name="Butler K."/>
        </authorList>
    </citation>
    <scope>NUCLEOTIDE SEQUENCE [LARGE SCALE GENOMIC DNA]</scope>
    <source>
        <strain evidence="4 6">FS-6.1</strain>
        <strain evidence="3 5">FS-6.2</strain>
    </source>
</reference>
<organism evidence="4 6">
    <name type="scientific">Photobacterium phosphoreum</name>
    <dbReference type="NCBI Taxonomy" id="659"/>
    <lineage>
        <taxon>Bacteria</taxon>
        <taxon>Pseudomonadati</taxon>
        <taxon>Pseudomonadota</taxon>
        <taxon>Gammaproteobacteria</taxon>
        <taxon>Vibrionales</taxon>
        <taxon>Vibrionaceae</taxon>
        <taxon>Photobacterium</taxon>
    </lineage>
</organism>
<feature type="compositionally biased region" description="Basic and acidic residues" evidence="1">
    <location>
        <begin position="120"/>
        <end position="135"/>
    </location>
</feature>
<feature type="region of interest" description="Disordered" evidence="1">
    <location>
        <begin position="111"/>
        <end position="144"/>
    </location>
</feature>
<feature type="domain" description="Phage conserved hypothetical protein C-terminal" evidence="2">
    <location>
        <begin position="182"/>
        <end position="254"/>
    </location>
</feature>
<sequence length="284" mass="32008">MSIIRSERRNRFTTISNCVFANNQLSFQAMGMLTYILSKPDNWRVSPAQLITVTKNTAKKTARDGVYAILKELREVGFIVREKLSTGETNYIVYDVPVGGESFKNECDKNQQTNEFQSDIPKKEQYEPDTVRPDADEPNLSKPTLIKTDIKQELKSNNKDLLSSKHDDTKPIDKYAGSAKQVIQHLNAVTGSKFQCCKSNINHINGRLNDGHTVEDLCLVITQKQIEWGSDGKMAQYIRPSTLFKASKFSGYLQVAKLLERNPGSRPVTPADFDDISWAKNLGI</sequence>
<evidence type="ECO:0000313" key="6">
    <source>
        <dbReference type="Proteomes" id="UP000241618"/>
    </source>
</evidence>
<dbReference type="Proteomes" id="UP000241405">
    <property type="component" value="Unassembled WGS sequence"/>
</dbReference>
<comment type="caution">
    <text evidence="4">The sequence shown here is derived from an EMBL/GenBank/DDBJ whole genome shotgun (WGS) entry which is preliminary data.</text>
</comment>
<protein>
    <recommendedName>
        <fullName evidence="2">Phage conserved hypothetical protein C-terminal domain-containing protein</fullName>
    </recommendedName>
</protein>
<evidence type="ECO:0000256" key="1">
    <source>
        <dbReference type="SAM" id="MobiDB-lite"/>
    </source>
</evidence>
<evidence type="ECO:0000313" key="5">
    <source>
        <dbReference type="Proteomes" id="UP000241405"/>
    </source>
</evidence>
<proteinExistence type="predicted"/>
<name>A0A2T3JPZ6_PHOPO</name>
<dbReference type="RefSeq" id="WP_107191636.1">
    <property type="nucleotide sequence ID" value="NZ_PYMN01000038.1"/>
</dbReference>
<dbReference type="Proteomes" id="UP000241618">
    <property type="component" value="Unassembled WGS sequence"/>
</dbReference>
<dbReference type="AlphaFoldDB" id="A0A2T3JPZ6"/>